<dbReference type="Proteomes" id="UP000688137">
    <property type="component" value="Unassembled WGS sequence"/>
</dbReference>
<evidence type="ECO:0000313" key="3">
    <source>
        <dbReference type="Proteomes" id="UP000688137"/>
    </source>
</evidence>
<protein>
    <recommendedName>
        <fullName evidence="4">Transmembrane protein</fullName>
    </recommendedName>
</protein>
<evidence type="ECO:0000256" key="1">
    <source>
        <dbReference type="SAM" id="Phobius"/>
    </source>
</evidence>
<organism evidence="2 3">
    <name type="scientific">Paramecium primaurelia</name>
    <dbReference type="NCBI Taxonomy" id="5886"/>
    <lineage>
        <taxon>Eukaryota</taxon>
        <taxon>Sar</taxon>
        <taxon>Alveolata</taxon>
        <taxon>Ciliophora</taxon>
        <taxon>Intramacronucleata</taxon>
        <taxon>Oligohymenophorea</taxon>
        <taxon>Peniculida</taxon>
        <taxon>Parameciidae</taxon>
        <taxon>Paramecium</taxon>
    </lineage>
</organism>
<keyword evidence="1" id="KW-0812">Transmembrane</keyword>
<evidence type="ECO:0008006" key="4">
    <source>
        <dbReference type="Google" id="ProtNLM"/>
    </source>
</evidence>
<keyword evidence="3" id="KW-1185">Reference proteome</keyword>
<dbReference type="AlphaFoldDB" id="A0A8S1LV71"/>
<feature type="transmembrane region" description="Helical" evidence="1">
    <location>
        <begin position="210"/>
        <end position="230"/>
    </location>
</feature>
<evidence type="ECO:0000313" key="2">
    <source>
        <dbReference type="EMBL" id="CAD8066494.1"/>
    </source>
</evidence>
<gene>
    <name evidence="2" type="ORF">PPRIM_AZ9-3.1.T0390117</name>
</gene>
<name>A0A8S1LV71_PARPR</name>
<keyword evidence="1" id="KW-0472">Membrane</keyword>
<accession>A0A8S1LV71</accession>
<keyword evidence="1" id="KW-1133">Transmembrane helix</keyword>
<feature type="transmembrane region" description="Helical" evidence="1">
    <location>
        <begin position="161"/>
        <end position="180"/>
    </location>
</feature>
<sequence length="282" mass="33653">MAQFKQEDVNFAQDLRNQTLLKLQKLIMWFSNVIFIQEEQKTYVYLKVTQPYKVELQIRMQIVFIQKQGIKLNLSITEYVGLRNVFLQIKMRETTDNQHQVSLFNEDQDEENVLQAMEEINLSDLKYLDDTAYMLSEALVITFLNNWNEFFQIVFGFNQQLTIVLLTIPYVVAILIASSSDQLQSYLQSLIFAYCLSISNLPVEIQNYHYFHQVYIIVFAFTIYILLIPLEFKFQILQQDCQQQQKILIQVYFQQQYEFSYVYQSYIFVGVSQHQFCDQHKS</sequence>
<reference evidence="2" key="1">
    <citation type="submission" date="2021-01" db="EMBL/GenBank/DDBJ databases">
        <authorList>
            <consortium name="Genoscope - CEA"/>
            <person name="William W."/>
        </authorList>
    </citation>
    <scope>NUCLEOTIDE SEQUENCE</scope>
</reference>
<dbReference type="EMBL" id="CAJJDM010000038">
    <property type="protein sequence ID" value="CAD8066494.1"/>
    <property type="molecule type" value="Genomic_DNA"/>
</dbReference>
<proteinExistence type="predicted"/>
<comment type="caution">
    <text evidence="2">The sequence shown here is derived from an EMBL/GenBank/DDBJ whole genome shotgun (WGS) entry which is preliminary data.</text>
</comment>